<dbReference type="AlphaFoldDB" id="A0A544TAG0"/>
<name>A0A544TAG0_9BACI</name>
<gene>
    <name evidence="1" type="ORF">FG382_08340</name>
</gene>
<keyword evidence="2" id="KW-1185">Reference proteome</keyword>
<evidence type="ECO:0000313" key="1">
    <source>
        <dbReference type="EMBL" id="TQR14454.1"/>
    </source>
</evidence>
<proteinExistence type="predicted"/>
<dbReference type="EMBL" id="VDGH01000004">
    <property type="protein sequence ID" value="TQR14454.1"/>
    <property type="molecule type" value="Genomic_DNA"/>
</dbReference>
<dbReference type="Proteomes" id="UP000317316">
    <property type="component" value="Unassembled WGS sequence"/>
</dbReference>
<accession>A0A544TAG0</accession>
<organism evidence="1 2">
    <name type="scientific">Psychrobacillus lasiicapitis</name>
    <dbReference type="NCBI Taxonomy" id="1636719"/>
    <lineage>
        <taxon>Bacteria</taxon>
        <taxon>Bacillati</taxon>
        <taxon>Bacillota</taxon>
        <taxon>Bacilli</taxon>
        <taxon>Bacillales</taxon>
        <taxon>Bacillaceae</taxon>
        <taxon>Psychrobacillus</taxon>
    </lineage>
</organism>
<dbReference type="OrthoDB" id="8910390at2"/>
<reference evidence="1 2" key="1">
    <citation type="submission" date="2019-05" db="EMBL/GenBank/DDBJ databases">
        <title>Psychrobacillus vulpis sp. nov., a new species isolated from feces of a red fox that inhabits in The Tablas de Daimiel Natural Park, Albacete, Spain.</title>
        <authorList>
            <person name="Rodriguez M."/>
            <person name="Reina J.C."/>
            <person name="Bejar V."/>
            <person name="Llamas I."/>
        </authorList>
    </citation>
    <scope>NUCLEOTIDE SEQUENCE [LARGE SCALE GENOMIC DNA]</scope>
    <source>
        <strain evidence="1 2">NEAU-3TGS17</strain>
    </source>
</reference>
<comment type="caution">
    <text evidence="1">The sequence shown here is derived from an EMBL/GenBank/DDBJ whole genome shotgun (WGS) entry which is preliminary data.</text>
</comment>
<protein>
    <submittedName>
        <fullName evidence="1">Sigma-70 family RNA polymerase sigma factor</fullName>
    </submittedName>
</protein>
<sequence>MFKSRNSIASIITDYQMMKTEIERLERILYGYKIPMYDWGVAQYGLDAAMPKGSSGKSEAELKKMDIRERKQLERLTYMRYCVHILESFTNSFADLRTNIVYDHILDGWTYRQIAGELGVGVTYVKERKHQIIEIIVSARNAQNAQKAQDDQYLLKEKSAV</sequence>
<evidence type="ECO:0000313" key="2">
    <source>
        <dbReference type="Proteomes" id="UP000317316"/>
    </source>
</evidence>
<dbReference type="RefSeq" id="WP_142538437.1">
    <property type="nucleotide sequence ID" value="NZ_BMIE01000003.1"/>
</dbReference>